<evidence type="ECO:0000313" key="5">
    <source>
        <dbReference type="Proteomes" id="UP000001055"/>
    </source>
</evidence>
<gene>
    <name evidence="4" type="ORF">SNOG_07473</name>
</gene>
<dbReference type="InParanoid" id="Q0UL91"/>
<dbReference type="Pfam" id="PF13561">
    <property type="entry name" value="adh_short_C2"/>
    <property type="match status" value="1"/>
</dbReference>
<dbReference type="InterPro" id="IPR036291">
    <property type="entry name" value="NAD(P)-bd_dom_sf"/>
</dbReference>
<dbReference type="VEuPathDB" id="FungiDB:JI435_074730"/>
<reference evidence="5" key="1">
    <citation type="journal article" date="2007" name="Plant Cell">
        <title>Dothideomycete-plant interactions illuminated by genome sequencing and EST analysis of the wheat pathogen Stagonospora nodorum.</title>
        <authorList>
            <person name="Hane J.K."/>
            <person name="Lowe R.G."/>
            <person name="Solomon P.S."/>
            <person name="Tan K.C."/>
            <person name="Schoch C.L."/>
            <person name="Spatafora J.W."/>
            <person name="Crous P.W."/>
            <person name="Kodira C."/>
            <person name="Birren B.W."/>
            <person name="Galagan J.E."/>
            <person name="Torriani S.F."/>
            <person name="McDonald B.A."/>
            <person name="Oliver R.P."/>
        </authorList>
    </citation>
    <scope>NUCLEOTIDE SEQUENCE [LARGE SCALE GENOMIC DNA]</scope>
    <source>
        <strain evidence="5">SN15 / ATCC MYA-4574 / FGSC 10173</strain>
    </source>
</reference>
<protein>
    <recommendedName>
        <fullName evidence="6">NAD(P)-binding protein</fullName>
    </recommendedName>
</protein>
<sequence length="326" mass="34725">MTTVPQLFSLEGQTALVTGGTRGIGQAMSIALAEAGADILLVQVPTLNFPLTTTQRDTSNQETKQAIERLGRKASIYTADLSSNDSVSSLVPAILKDGHRIHILLNCGGIQKRHPAHQFPDDDWQSVLQVNLTSVFTLCRDVGAHMLSQPADLPQSRRGSIINVASLLTFQGGITVPAYAASKGGVGQLTKALSNEWAKSGISVNAIAPGYIATDMNTALIQDENRAKSILERIPAGRWGKPEDFKGVVVWLASAASAYVSGEVVTVDGGWMGRNITMSLRITFSVPALNTTTSISLPLHTSAQITRTPAEIAAKFKNNTKYGMNA</sequence>
<name>Q0UL91_PHANO</name>
<proteinExistence type="inferred from homology"/>
<dbReference type="FunFam" id="3.40.50.720:FF:000398">
    <property type="entry name" value="Probable 2-deoxy-D-gluconate 3-dehydrogenase"/>
    <property type="match status" value="1"/>
</dbReference>
<dbReference type="PROSITE" id="PS00061">
    <property type="entry name" value="ADH_SHORT"/>
    <property type="match status" value="1"/>
</dbReference>
<organism evidence="4 5">
    <name type="scientific">Phaeosphaeria nodorum (strain SN15 / ATCC MYA-4574 / FGSC 10173)</name>
    <name type="common">Glume blotch fungus</name>
    <name type="synonym">Parastagonospora nodorum</name>
    <dbReference type="NCBI Taxonomy" id="321614"/>
    <lineage>
        <taxon>Eukaryota</taxon>
        <taxon>Fungi</taxon>
        <taxon>Dikarya</taxon>
        <taxon>Ascomycota</taxon>
        <taxon>Pezizomycotina</taxon>
        <taxon>Dothideomycetes</taxon>
        <taxon>Pleosporomycetidae</taxon>
        <taxon>Pleosporales</taxon>
        <taxon>Pleosporineae</taxon>
        <taxon>Phaeosphaeriaceae</taxon>
        <taxon>Parastagonospora</taxon>
    </lineage>
</organism>
<dbReference type="VEuPathDB" id="FungiDB:JI435_430350"/>
<dbReference type="PANTHER" id="PTHR42760">
    <property type="entry name" value="SHORT-CHAIN DEHYDROGENASES/REDUCTASES FAMILY MEMBER"/>
    <property type="match status" value="1"/>
</dbReference>
<dbReference type="STRING" id="321614.Q0UL91"/>
<evidence type="ECO:0000256" key="1">
    <source>
        <dbReference type="ARBA" id="ARBA00006484"/>
    </source>
</evidence>
<keyword evidence="2" id="KW-0521">NADP</keyword>
<accession>Q0UL91</accession>
<dbReference type="SUPFAM" id="SSF51735">
    <property type="entry name" value="NAD(P)-binding Rossmann-fold domains"/>
    <property type="match status" value="1"/>
</dbReference>
<dbReference type="GeneID" id="5974701"/>
<evidence type="ECO:0000313" key="4">
    <source>
        <dbReference type="EMBL" id="EAT84939.2"/>
    </source>
</evidence>
<keyword evidence="3" id="KW-0560">Oxidoreductase</keyword>
<dbReference type="PRINTS" id="PR00080">
    <property type="entry name" value="SDRFAMILY"/>
</dbReference>
<dbReference type="GO" id="GO:0016616">
    <property type="term" value="F:oxidoreductase activity, acting on the CH-OH group of donors, NAD or NADP as acceptor"/>
    <property type="evidence" value="ECO:0000318"/>
    <property type="project" value="GO_Central"/>
</dbReference>
<dbReference type="Gene3D" id="3.40.50.720">
    <property type="entry name" value="NAD(P)-binding Rossmann-like Domain"/>
    <property type="match status" value="1"/>
</dbReference>
<dbReference type="InterPro" id="IPR002347">
    <property type="entry name" value="SDR_fam"/>
</dbReference>
<comment type="similarity">
    <text evidence="1">Belongs to the short-chain dehydrogenases/reductases (SDR) family.</text>
</comment>
<dbReference type="KEGG" id="pno:SNOG_07473"/>
<dbReference type="AlphaFoldDB" id="Q0UL91"/>
<dbReference type="PRINTS" id="PR00081">
    <property type="entry name" value="GDHRDH"/>
</dbReference>
<dbReference type="PANTHER" id="PTHR42760:SF5">
    <property type="entry name" value="2-DEHYDRO-3-DEOXY-D-GLUCONATE 5-DEHYDROGENASE"/>
    <property type="match status" value="1"/>
</dbReference>
<evidence type="ECO:0008006" key="6">
    <source>
        <dbReference type="Google" id="ProtNLM"/>
    </source>
</evidence>
<dbReference type="RefSeq" id="XP_001797808.1">
    <property type="nucleotide sequence ID" value="XM_001797756.1"/>
</dbReference>
<evidence type="ECO:0000256" key="2">
    <source>
        <dbReference type="ARBA" id="ARBA00022857"/>
    </source>
</evidence>
<dbReference type="Proteomes" id="UP000001055">
    <property type="component" value="Unassembled WGS sequence"/>
</dbReference>
<dbReference type="EMBL" id="CH445335">
    <property type="protein sequence ID" value="EAT84939.2"/>
    <property type="molecule type" value="Genomic_DNA"/>
</dbReference>
<dbReference type="InterPro" id="IPR020904">
    <property type="entry name" value="Sc_DH/Rdtase_CS"/>
</dbReference>
<evidence type="ECO:0000256" key="3">
    <source>
        <dbReference type="ARBA" id="ARBA00023002"/>
    </source>
</evidence>